<evidence type="ECO:0000313" key="1">
    <source>
        <dbReference type="EMBL" id="ALI98089.1"/>
    </source>
</evidence>
<organism evidence="1 2">
    <name type="scientific">Rufibacter tibetensis</name>
    <dbReference type="NCBI Taxonomy" id="512763"/>
    <lineage>
        <taxon>Bacteria</taxon>
        <taxon>Pseudomonadati</taxon>
        <taxon>Bacteroidota</taxon>
        <taxon>Cytophagia</taxon>
        <taxon>Cytophagales</taxon>
        <taxon>Hymenobacteraceae</taxon>
        <taxon>Rufibacter</taxon>
    </lineage>
</organism>
<proteinExistence type="predicted"/>
<evidence type="ECO:0000313" key="2">
    <source>
        <dbReference type="Proteomes" id="UP000061382"/>
    </source>
</evidence>
<dbReference type="PATRIC" id="fig|512763.3.peg.604"/>
<name>A0A0P0CUP2_9BACT</name>
<keyword evidence="2" id="KW-1185">Reference proteome</keyword>
<dbReference type="EMBL" id="CP012643">
    <property type="protein sequence ID" value="ALI98089.1"/>
    <property type="molecule type" value="Genomic_DNA"/>
</dbReference>
<gene>
    <name evidence="1" type="ORF">DC20_02735</name>
</gene>
<protein>
    <submittedName>
        <fullName evidence="1">Uncharacterized protein</fullName>
    </submittedName>
</protein>
<reference evidence="1 2" key="1">
    <citation type="submission" date="2015-08" db="EMBL/GenBank/DDBJ databases">
        <title>Complete genome sequence of Rufibacter tibetensis strain 1351t, a radiation-resistant bacterium from tibet plateau.</title>
        <authorList>
            <person name="Dai J."/>
        </authorList>
    </citation>
    <scope>NUCLEOTIDE SEQUENCE [LARGE SCALE GENOMIC DNA]</scope>
    <source>
        <strain evidence="1 2">1351</strain>
    </source>
</reference>
<dbReference type="Proteomes" id="UP000061382">
    <property type="component" value="Chromosome"/>
</dbReference>
<dbReference type="KEGG" id="rti:DC20_02735"/>
<dbReference type="AlphaFoldDB" id="A0A0P0CUP2"/>
<accession>A0A0P0CUP2</accession>
<sequence length="71" mass="8341">MIDSGYSIFADVIPSFIRSIFEKSTRAKLGYKIQQFFIKAYKIAGSLFEDHNCKNRLKTNQYFTLRKPLLE</sequence>